<dbReference type="RefSeq" id="WP_012972317.1">
    <property type="nucleotide sequence ID" value="NC_013852.1"/>
</dbReference>
<keyword evidence="1" id="KW-0614">Plasmid</keyword>
<dbReference type="EMBL" id="CP001897">
    <property type="protein sequence ID" value="ADC64053.1"/>
    <property type="molecule type" value="Genomic_DNA"/>
</dbReference>
<dbReference type="OrthoDB" id="5770470at2"/>
<gene>
    <name evidence="1" type="ordered locus">Alvin_3155</name>
</gene>
<dbReference type="KEGG" id="alv:Alvin_3155"/>
<name>D3RW41_ALLVD</name>
<evidence type="ECO:0000313" key="2">
    <source>
        <dbReference type="Proteomes" id="UP000001441"/>
    </source>
</evidence>
<reference evidence="1 2" key="1">
    <citation type="journal article" date="2011" name="Stand. Genomic Sci.">
        <title>Complete genome sequence of Allochromatium vinosum DSM 180(T).</title>
        <authorList>
            <person name="Weissgerber T."/>
            <person name="Zigann R."/>
            <person name="Bruce D."/>
            <person name="Chang Y.J."/>
            <person name="Detter J.C."/>
            <person name="Han C."/>
            <person name="Hauser L."/>
            <person name="Jeffries C.D."/>
            <person name="Land M."/>
            <person name="Munk A.C."/>
            <person name="Tapia R."/>
            <person name="Dahl C."/>
        </authorList>
    </citation>
    <scope>NUCLEOTIDE SEQUENCE [LARGE SCALE GENOMIC DNA]</scope>
    <source>
        <strain evidence="2">ATCC 17899 / DSM 180 / NBRC 103801 / NCIMB 10441 / D</strain>
        <plasmid evidence="2">Plasmid pALVIN01</plasmid>
    </source>
</reference>
<dbReference type="HOGENOM" id="CLU_1575211_0_0_6"/>
<evidence type="ECO:0000313" key="1">
    <source>
        <dbReference type="EMBL" id="ADC64053.1"/>
    </source>
</evidence>
<accession>D3RW41</accession>
<organism evidence="1 2">
    <name type="scientific">Allochromatium vinosum (strain ATCC 17899 / DSM 180 / NBRC 103801 / NCIMB 10441 / D)</name>
    <name type="common">Chromatium vinosum</name>
    <dbReference type="NCBI Taxonomy" id="572477"/>
    <lineage>
        <taxon>Bacteria</taxon>
        <taxon>Pseudomonadati</taxon>
        <taxon>Pseudomonadota</taxon>
        <taxon>Gammaproteobacteria</taxon>
        <taxon>Chromatiales</taxon>
        <taxon>Chromatiaceae</taxon>
        <taxon>Allochromatium</taxon>
    </lineage>
</organism>
<dbReference type="AlphaFoldDB" id="D3RW41"/>
<proteinExistence type="predicted"/>
<protein>
    <submittedName>
        <fullName evidence="1">Uncharacterized protein</fullName>
    </submittedName>
</protein>
<dbReference type="Proteomes" id="UP000001441">
    <property type="component" value="Plasmid pALVIN01"/>
</dbReference>
<sequence length="169" mass="18919">MDHERARTIVANLPEIMATGDFDQIWEAFDALLQLDADAIYVCAEEVMARISLAERSREFEGEELRASLMLEVFQGSVIDYCREKCPHCDASVGHGIPSWFDSNATRIATINRNILEAALPGAGTLEDIDPRLDFEYLDADQNAMLSVTWRAIEMRIETLLSVSGYAES</sequence>
<keyword evidence="2" id="KW-1185">Reference proteome</keyword>
<geneLocation type="plasmid" evidence="1 2">
    <name>pALVIN01</name>
</geneLocation>